<comment type="caution">
    <text evidence="2">The sequence shown here is derived from an EMBL/GenBank/DDBJ whole genome shotgun (WGS) entry which is preliminary data.</text>
</comment>
<gene>
    <name evidence="2" type="ORF">BG53_04240</name>
</gene>
<dbReference type="InterPro" id="IPR014202">
    <property type="entry name" value="Spore_II_R"/>
</dbReference>
<dbReference type="Pfam" id="PF09551">
    <property type="entry name" value="Spore_II_R"/>
    <property type="match status" value="1"/>
</dbReference>
<evidence type="ECO:0000313" key="3">
    <source>
        <dbReference type="Proteomes" id="UP000053750"/>
    </source>
</evidence>
<evidence type="ECO:0000256" key="1">
    <source>
        <dbReference type="SAM" id="Phobius"/>
    </source>
</evidence>
<keyword evidence="3" id="KW-1185">Reference proteome</keyword>
<name>A0A9W5W6Q8_9BACL</name>
<reference evidence="2 3" key="1">
    <citation type="submission" date="2014-02" db="EMBL/GenBank/DDBJ databases">
        <title>Genome sequence of Paenibacillus darwinianus reveals adaptive mechanisms for survival in Antarctic soils.</title>
        <authorList>
            <person name="Dsouza M."/>
            <person name="Taylor M.W."/>
            <person name="Turner S.J."/>
            <person name="Aislabie J."/>
        </authorList>
    </citation>
    <scope>NUCLEOTIDE SEQUENCE [LARGE SCALE GENOMIC DNA]</scope>
    <source>
        <strain evidence="2 3">CE1</strain>
    </source>
</reference>
<accession>A0A9W5W6Q8</accession>
<organism evidence="2 3">
    <name type="scientific">Paenibacillus darwinianus</name>
    <dbReference type="NCBI Taxonomy" id="1380763"/>
    <lineage>
        <taxon>Bacteria</taxon>
        <taxon>Bacillati</taxon>
        <taxon>Bacillota</taxon>
        <taxon>Bacilli</taxon>
        <taxon>Bacillales</taxon>
        <taxon>Paenibacillaceae</taxon>
        <taxon>Paenibacillus</taxon>
    </lineage>
</organism>
<proteinExistence type="predicted"/>
<dbReference type="Proteomes" id="UP000053750">
    <property type="component" value="Unassembled WGS sequence"/>
</dbReference>
<dbReference type="OrthoDB" id="9793324at2"/>
<dbReference type="EMBL" id="JFHU01000158">
    <property type="protein sequence ID" value="EXX87387.1"/>
    <property type="molecule type" value="Genomic_DNA"/>
</dbReference>
<sequence length="225" mass="25019">MVIRNHIFYSIPFRASYGYLFLALMLLVMSWEGLRNDAAVAAKVIPEESIRLRILANSDSPADQAVKLHIRDAIIAELENDAGGRQLTIEAARLTITGRLPDFERLIRRELAARGFDYGVKAELGIVPFPTKMYGNRVYPAGDYEALRITLGEGKGQNWWCVLFPPLCFVDSVSGDATGVKTAAATAATADTDGETGPKREAPEMKFFVWELLQSMAEFIKNLFR</sequence>
<protein>
    <submittedName>
        <fullName evidence="2">Stage II sporulation protein R</fullName>
    </submittedName>
</protein>
<keyword evidence="1" id="KW-0472">Membrane</keyword>
<evidence type="ECO:0000313" key="2">
    <source>
        <dbReference type="EMBL" id="EXX87387.1"/>
    </source>
</evidence>
<keyword evidence="1" id="KW-1133">Transmembrane helix</keyword>
<dbReference type="AlphaFoldDB" id="A0A9W5W6Q8"/>
<dbReference type="RefSeq" id="WP_036583068.1">
    <property type="nucleotide sequence ID" value="NZ_KK082122.1"/>
</dbReference>
<dbReference type="NCBIfam" id="TIGR02837">
    <property type="entry name" value="spore_II_R"/>
    <property type="match status" value="1"/>
</dbReference>
<keyword evidence="1" id="KW-0812">Transmembrane</keyword>
<feature type="transmembrane region" description="Helical" evidence="1">
    <location>
        <begin position="6"/>
        <end position="28"/>
    </location>
</feature>